<sequence>MTLPRGSVILLSGMMPLAARAADAVPQTSSFGAFMQALVGLLVVLGMLYGFFWLLRRFGPGQGGAQGVVKVVGGVMLGPRERVVVVEVQDTWILVGVAAGHVSTLHTLAKPEGVDTTPQPVAPPFADKLADLLRRPRA</sequence>
<keyword evidence="5 7" id="KW-0975">Bacterial flagellum</keyword>
<dbReference type="GO" id="GO:0044781">
    <property type="term" value="P:bacterial-type flagellum organization"/>
    <property type="evidence" value="ECO:0007669"/>
    <property type="project" value="UniProtKB-UniRule"/>
</dbReference>
<feature type="signal peptide" evidence="8">
    <location>
        <begin position="1"/>
        <end position="21"/>
    </location>
</feature>
<comment type="similarity">
    <text evidence="6 7">Belongs to the FliO/MopB family.</text>
</comment>
<evidence type="ECO:0000256" key="4">
    <source>
        <dbReference type="ARBA" id="ARBA00023136"/>
    </source>
</evidence>
<keyword evidence="9" id="KW-0969">Cilium</keyword>
<evidence type="ECO:0000256" key="1">
    <source>
        <dbReference type="ARBA" id="ARBA00022475"/>
    </source>
</evidence>
<dbReference type="PANTHER" id="PTHR38766:SF1">
    <property type="entry name" value="FLAGELLAR PROTEIN FLIO"/>
    <property type="match status" value="1"/>
</dbReference>
<feature type="chain" id="PRO_5021011129" description="Flagellar protein" evidence="8">
    <location>
        <begin position="22"/>
        <end position="138"/>
    </location>
</feature>
<evidence type="ECO:0000256" key="5">
    <source>
        <dbReference type="ARBA" id="ARBA00023143"/>
    </source>
</evidence>
<dbReference type="GO" id="GO:0005886">
    <property type="term" value="C:plasma membrane"/>
    <property type="evidence" value="ECO:0007669"/>
    <property type="project" value="UniProtKB-SubCell"/>
</dbReference>
<evidence type="ECO:0000313" key="10">
    <source>
        <dbReference type="Proteomes" id="UP000295443"/>
    </source>
</evidence>
<dbReference type="EMBL" id="SJZB01000039">
    <property type="protein sequence ID" value="TCJ13469.1"/>
    <property type="molecule type" value="Genomic_DNA"/>
</dbReference>
<comment type="caution">
    <text evidence="9">The sequence shown here is derived from an EMBL/GenBank/DDBJ whole genome shotgun (WGS) entry which is preliminary data.</text>
</comment>
<keyword evidence="2 7" id="KW-0812">Transmembrane</keyword>
<evidence type="ECO:0000256" key="3">
    <source>
        <dbReference type="ARBA" id="ARBA00022989"/>
    </source>
</evidence>
<dbReference type="PANTHER" id="PTHR38766">
    <property type="entry name" value="FLAGELLAR PROTEIN FLIO"/>
    <property type="match status" value="1"/>
</dbReference>
<reference evidence="9 10" key="1">
    <citation type="submission" date="2019-03" db="EMBL/GenBank/DDBJ databases">
        <title>Genome sequence of Thiobacillaceae bacterium LSR1, a sulfur-oxidizing bacterium isolated from freshwater sediment.</title>
        <authorList>
            <person name="Li S."/>
        </authorList>
    </citation>
    <scope>NUCLEOTIDE SEQUENCE [LARGE SCALE GENOMIC DNA]</scope>
    <source>
        <strain evidence="9 10">LSR1</strain>
    </source>
</reference>
<accession>A0A4R1B9B7</accession>
<dbReference type="Proteomes" id="UP000295443">
    <property type="component" value="Unassembled WGS sequence"/>
</dbReference>
<name>A0A4R1B9B7_9PROT</name>
<keyword evidence="3 7" id="KW-1133">Transmembrane helix</keyword>
<evidence type="ECO:0000256" key="6">
    <source>
        <dbReference type="ARBA" id="ARBA00037937"/>
    </source>
</evidence>
<keyword evidence="10" id="KW-1185">Reference proteome</keyword>
<dbReference type="NCBIfam" id="TIGR03500">
    <property type="entry name" value="FliO_TIGR"/>
    <property type="match status" value="1"/>
</dbReference>
<keyword evidence="9" id="KW-0282">Flagellum</keyword>
<keyword evidence="4 7" id="KW-0472">Membrane</keyword>
<protein>
    <recommendedName>
        <fullName evidence="7">Flagellar protein</fullName>
    </recommendedName>
</protein>
<evidence type="ECO:0000256" key="2">
    <source>
        <dbReference type="ARBA" id="ARBA00022692"/>
    </source>
</evidence>
<keyword evidence="8" id="KW-0732">Signal</keyword>
<evidence type="ECO:0000256" key="8">
    <source>
        <dbReference type="SAM" id="SignalP"/>
    </source>
</evidence>
<feature type="transmembrane region" description="Helical" evidence="7">
    <location>
        <begin position="34"/>
        <end position="55"/>
    </location>
</feature>
<dbReference type="AlphaFoldDB" id="A0A4R1B9B7"/>
<keyword evidence="9" id="KW-0966">Cell projection</keyword>
<gene>
    <name evidence="9" type="primary">fliO</name>
    <name evidence="9" type="ORF">EZJ19_10490</name>
</gene>
<proteinExistence type="inferred from homology"/>
<dbReference type="InterPro" id="IPR052205">
    <property type="entry name" value="FliO/MopB"/>
</dbReference>
<dbReference type="RefSeq" id="WP_131447340.1">
    <property type="nucleotide sequence ID" value="NZ_SJZB01000039.1"/>
</dbReference>
<evidence type="ECO:0000256" key="7">
    <source>
        <dbReference type="RuleBase" id="RU362064"/>
    </source>
</evidence>
<dbReference type="GO" id="GO:0009425">
    <property type="term" value="C:bacterial-type flagellum basal body"/>
    <property type="evidence" value="ECO:0007669"/>
    <property type="project" value="UniProtKB-SubCell"/>
</dbReference>
<keyword evidence="1 7" id="KW-1003">Cell membrane</keyword>
<organism evidence="9 10">
    <name type="scientific">Parasulfuritortus cantonensis</name>
    <dbReference type="NCBI Taxonomy" id="2528202"/>
    <lineage>
        <taxon>Bacteria</taxon>
        <taxon>Pseudomonadati</taxon>
        <taxon>Pseudomonadota</taxon>
        <taxon>Betaproteobacteria</taxon>
        <taxon>Nitrosomonadales</taxon>
        <taxon>Thiobacillaceae</taxon>
        <taxon>Parasulfuritortus</taxon>
    </lineage>
</organism>
<comment type="subcellular location">
    <subcellularLocation>
        <location evidence="7">Cell membrane</location>
    </subcellularLocation>
    <subcellularLocation>
        <location evidence="7">Bacterial flagellum basal body</location>
    </subcellularLocation>
</comment>
<dbReference type="OrthoDB" id="9182371at2"/>
<dbReference type="InterPro" id="IPR022781">
    <property type="entry name" value="Flagellar_biosynth_FliO"/>
</dbReference>
<dbReference type="Pfam" id="PF04347">
    <property type="entry name" value="FliO"/>
    <property type="match status" value="1"/>
</dbReference>
<evidence type="ECO:0000313" key="9">
    <source>
        <dbReference type="EMBL" id="TCJ13469.1"/>
    </source>
</evidence>